<feature type="region of interest" description="Disordered" evidence="1">
    <location>
        <begin position="779"/>
        <end position="832"/>
    </location>
</feature>
<dbReference type="AlphaFoldDB" id="A0A378UXJ3"/>
<dbReference type="PROSITE" id="PS51257">
    <property type="entry name" value="PROKAR_LIPOPROTEIN"/>
    <property type="match status" value="1"/>
</dbReference>
<feature type="domain" description="Mce/MlaD" evidence="3">
    <location>
        <begin position="468"/>
        <end position="541"/>
    </location>
</feature>
<evidence type="ECO:0000256" key="2">
    <source>
        <dbReference type="SAM" id="SignalP"/>
    </source>
</evidence>
<accession>A0A378UXJ3</accession>
<dbReference type="Pfam" id="PF02470">
    <property type="entry name" value="MlaD"/>
    <property type="match status" value="2"/>
</dbReference>
<feature type="domain" description="Mce/MlaD" evidence="3">
    <location>
        <begin position="42"/>
        <end position="117"/>
    </location>
</feature>
<feature type="signal peptide" evidence="2">
    <location>
        <begin position="1"/>
        <end position="24"/>
    </location>
</feature>
<evidence type="ECO:0000259" key="4">
    <source>
        <dbReference type="Pfam" id="PF11887"/>
    </source>
</evidence>
<dbReference type="PANTHER" id="PTHR33371">
    <property type="entry name" value="INTERMEMBRANE PHOSPHOLIPID TRANSPORT SYSTEM BINDING PROTEIN MLAD-RELATED"/>
    <property type="match status" value="1"/>
</dbReference>
<sequence length="832" mass="88349">MKKPWRKYVLPVVMAACLTISGCASEGLASLPLPAPGVGSGGYRLTAVFSNALNLPANAKVKLAGADVGELESMVAKNYTAVTTLRIMDGVRLPRGTTAELRSATPLGDVFVSVRPPSPVDPNAPLLKDGDIIGLDDTKAAATVESLLGSAAILVNGGAVRNFTNIINGLGKATGDQGQAFGNLIAKTNHTLGTLNARSDQLSTAMTETSRLLKQIEEKNQTVSELMDAAGPATDTLAEHTTQIADLITQIGDTSAQLRKFPSIAGTDTSGRSVIADANKVAGAWNDVALSPDASLYALNRMMPPLVKATSGSGLSVRASIDRLILGSIPDIGFAGDPGLHGPKRYNWHQLVGSLQYTLLRLQERVVGRGPAVPQMPVIPSPTEPGVIIPAPRLLRSRRRLLRLRHRQPCRPRRCRGDQRSRGFRRRRSPGRLPAPRLALGRRAGDDPGGGGCLPAGRALRVKPFDSSYRITIELPESAGLLPNQDVTLRGVRVGRVERLNITPAGVSAVVKVNSAVSIPKSSDVRVSGLSPAGEQYIDFTADTADGPYLADGSVIGLGKATVPVSLAQLLADADGALAQVNVEKLEVIRRELSMSQAGPRKLADVIDGGTFLLSTLDSVLPETVSVLRNSRVVFNLMSEKNAGIAVASDNLDSTFDGINKMRDGFRRLTNQTPGALNSVDNLFTDNSDTMVQLLGSLASTSQLLYLRVPALNALFPNYRTSVLDALGSVMHDNGLWATADIYPRYSCDYGTPRRPPASADYPEPYMYTYCRDDHPGVLVRGAKNAPRPADDDTAGPPPGADLGRTTDPTPKGRYTIPTPYGGPTLPIEPPR</sequence>
<dbReference type="EMBL" id="UGQY01000003">
    <property type="protein sequence ID" value="STZ88937.1"/>
    <property type="molecule type" value="Genomic_DNA"/>
</dbReference>
<keyword evidence="2" id="KW-0732">Signal</keyword>
<dbReference type="Proteomes" id="UP000255389">
    <property type="component" value="Unassembled WGS sequence"/>
</dbReference>
<gene>
    <name evidence="5" type="ORF">NCTC1542_03725</name>
</gene>
<feature type="compositionally biased region" description="Low complexity" evidence="1">
    <location>
        <begin position="431"/>
        <end position="442"/>
    </location>
</feature>
<evidence type="ECO:0000259" key="3">
    <source>
        <dbReference type="Pfam" id="PF02470"/>
    </source>
</evidence>
<dbReference type="GO" id="GO:0005576">
    <property type="term" value="C:extracellular region"/>
    <property type="evidence" value="ECO:0007669"/>
    <property type="project" value="TreeGrafter"/>
</dbReference>
<proteinExistence type="predicted"/>
<name>A0A378UXJ3_MYCFO</name>
<reference evidence="5 6" key="1">
    <citation type="submission" date="2018-06" db="EMBL/GenBank/DDBJ databases">
        <authorList>
            <consortium name="Pathogen Informatics"/>
            <person name="Doyle S."/>
        </authorList>
    </citation>
    <scope>NUCLEOTIDE SEQUENCE [LARGE SCALE GENOMIC DNA]</scope>
    <source>
        <strain evidence="5 6">NCTC1542</strain>
    </source>
</reference>
<feature type="domain" description="Mammalian cell entry C-terminal" evidence="4">
    <location>
        <begin position="127"/>
        <end position="261"/>
    </location>
</feature>
<dbReference type="Pfam" id="PF11887">
    <property type="entry name" value="Mce4_CUP1"/>
    <property type="match status" value="2"/>
</dbReference>
<organism evidence="5 6">
    <name type="scientific">Mycolicibacterium fortuitum</name>
    <name type="common">Mycobacterium fortuitum</name>
    <dbReference type="NCBI Taxonomy" id="1766"/>
    <lineage>
        <taxon>Bacteria</taxon>
        <taxon>Bacillati</taxon>
        <taxon>Actinomycetota</taxon>
        <taxon>Actinomycetes</taxon>
        <taxon>Mycobacteriales</taxon>
        <taxon>Mycobacteriaceae</taxon>
        <taxon>Mycolicibacterium</taxon>
    </lineage>
</organism>
<evidence type="ECO:0000313" key="6">
    <source>
        <dbReference type="Proteomes" id="UP000255389"/>
    </source>
</evidence>
<dbReference type="InterPro" id="IPR024516">
    <property type="entry name" value="Mce_C"/>
</dbReference>
<dbReference type="InterPro" id="IPR003399">
    <property type="entry name" value="Mce/MlaD"/>
</dbReference>
<evidence type="ECO:0000313" key="5">
    <source>
        <dbReference type="EMBL" id="STZ88937.1"/>
    </source>
</evidence>
<feature type="domain" description="Mammalian cell entry C-terminal" evidence="4">
    <location>
        <begin position="549"/>
        <end position="727"/>
    </location>
</feature>
<dbReference type="InterPro" id="IPR052336">
    <property type="entry name" value="MlaD_Phospholipid_Transporter"/>
</dbReference>
<protein>
    <submittedName>
        <fullName evidence="5">Virulence factor Mce family protein</fullName>
    </submittedName>
</protein>
<feature type="region of interest" description="Disordered" evidence="1">
    <location>
        <begin position="411"/>
        <end position="452"/>
    </location>
</feature>
<feature type="chain" id="PRO_5039309789" evidence="2">
    <location>
        <begin position="25"/>
        <end position="832"/>
    </location>
</feature>
<dbReference type="PANTHER" id="PTHR33371:SF15">
    <property type="entry name" value="LIPOPROTEIN LPRN"/>
    <property type="match status" value="1"/>
</dbReference>
<evidence type="ECO:0000256" key="1">
    <source>
        <dbReference type="SAM" id="MobiDB-lite"/>
    </source>
</evidence>